<dbReference type="AlphaFoldDB" id="A0A4Y3R2N5"/>
<proteinExistence type="inferred from homology"/>
<feature type="domain" description="Glycosyltransferase 2-like" evidence="5">
    <location>
        <begin position="2"/>
        <end position="106"/>
    </location>
</feature>
<comment type="caution">
    <text evidence="6">The sequence shown here is derived from an EMBL/GenBank/DDBJ whole genome shotgun (WGS) entry which is preliminary data.</text>
</comment>
<name>A0A4Y3R2N5_STRCI</name>
<dbReference type="Pfam" id="PF00535">
    <property type="entry name" value="Glycos_transf_2"/>
    <property type="match status" value="1"/>
</dbReference>
<comment type="similarity">
    <text evidence="1">Belongs to the glycosyltransferase 2 family.</text>
</comment>
<evidence type="ECO:0000256" key="1">
    <source>
        <dbReference type="ARBA" id="ARBA00006739"/>
    </source>
</evidence>
<dbReference type="RefSeq" id="WP_230988850.1">
    <property type="nucleotide sequence ID" value="NZ_BJMM01000026.1"/>
</dbReference>
<reference evidence="6 7" key="1">
    <citation type="submission" date="2019-06" db="EMBL/GenBank/DDBJ databases">
        <title>Whole genome shotgun sequence of Streptomyces cacaoi subsp. cacaoi NBRC 12748.</title>
        <authorList>
            <person name="Hosoyama A."/>
            <person name="Uohara A."/>
            <person name="Ohji S."/>
            <person name="Ichikawa N."/>
        </authorList>
    </citation>
    <scope>NUCLEOTIDE SEQUENCE [LARGE SCALE GENOMIC DNA]</scope>
    <source>
        <strain evidence="6 7">NBRC 12748</strain>
    </source>
</reference>
<dbReference type="GO" id="GO:0016757">
    <property type="term" value="F:glycosyltransferase activity"/>
    <property type="evidence" value="ECO:0007669"/>
    <property type="project" value="UniProtKB-KW"/>
</dbReference>
<dbReference type="SUPFAM" id="SSF53448">
    <property type="entry name" value="Nucleotide-diphospho-sugar transferases"/>
    <property type="match status" value="1"/>
</dbReference>
<accession>A0A4Y3R2N5</accession>
<dbReference type="CDD" id="cd00761">
    <property type="entry name" value="Glyco_tranf_GTA_type"/>
    <property type="match status" value="1"/>
</dbReference>
<dbReference type="InterPro" id="IPR029044">
    <property type="entry name" value="Nucleotide-diphossugar_trans"/>
</dbReference>
<keyword evidence="2" id="KW-0328">Glycosyltransferase</keyword>
<dbReference type="Gene3D" id="3.90.550.10">
    <property type="entry name" value="Spore Coat Polysaccharide Biosynthesis Protein SpsA, Chain A"/>
    <property type="match status" value="1"/>
</dbReference>
<feature type="region of interest" description="Disordered" evidence="4">
    <location>
        <begin position="107"/>
        <end position="128"/>
    </location>
</feature>
<dbReference type="EMBL" id="BJMM01000026">
    <property type="protein sequence ID" value="GEB51995.1"/>
    <property type="molecule type" value="Genomic_DNA"/>
</dbReference>
<dbReference type="Proteomes" id="UP000319210">
    <property type="component" value="Unassembled WGS sequence"/>
</dbReference>
<keyword evidence="7" id="KW-1185">Reference proteome</keyword>
<organism evidence="6 7">
    <name type="scientific">Streptomyces cacaoi</name>
    <dbReference type="NCBI Taxonomy" id="1898"/>
    <lineage>
        <taxon>Bacteria</taxon>
        <taxon>Bacillati</taxon>
        <taxon>Actinomycetota</taxon>
        <taxon>Actinomycetes</taxon>
        <taxon>Kitasatosporales</taxon>
        <taxon>Streptomycetaceae</taxon>
        <taxon>Streptomyces</taxon>
    </lineage>
</organism>
<evidence type="ECO:0000256" key="2">
    <source>
        <dbReference type="ARBA" id="ARBA00022676"/>
    </source>
</evidence>
<protein>
    <recommendedName>
        <fullName evidence="5">Glycosyltransferase 2-like domain-containing protein</fullName>
    </recommendedName>
</protein>
<sequence>MICPTYNRSRAITATLDSVRAQTMPDWEMLVVSDGSDDDTDAWVERAARADSRIRLLRTARHGHPSGPRNLALEEARGSLIAYLDHDDRWREDHLSIVVTALDGDGSGDGDAGCGEGGETSGAGARPAGRADMVVTGFVREDGAGRITARSRPHEMCWHPQFQTLGVLMEPSRVAYRRALGERAGPWHAGGGMEDWDLWLRIADLAPRVTTVLDRTAVLLDDTGTRRHHIRPAHHAPLAWFDDPRHAHATLCALRDGRYDEPFRAAHAADTAEWIERLARTPEFVTPSGRGTVPTAELTRELTAAMTARTPPFHDLVVTRKDRRCVLAQPLRCRTAEHARRIAALVRTTQPRVCALIEEVAAACAPAAPASARGRKAGTR</sequence>
<evidence type="ECO:0000313" key="6">
    <source>
        <dbReference type="EMBL" id="GEB51995.1"/>
    </source>
</evidence>
<dbReference type="InterPro" id="IPR001173">
    <property type="entry name" value="Glyco_trans_2-like"/>
</dbReference>
<gene>
    <name evidence="6" type="ORF">SCA03_45460</name>
</gene>
<dbReference type="PANTHER" id="PTHR43685">
    <property type="entry name" value="GLYCOSYLTRANSFERASE"/>
    <property type="match status" value="1"/>
</dbReference>
<feature type="compositionally biased region" description="Gly residues" evidence="4">
    <location>
        <begin position="107"/>
        <end position="121"/>
    </location>
</feature>
<evidence type="ECO:0000256" key="3">
    <source>
        <dbReference type="ARBA" id="ARBA00022679"/>
    </source>
</evidence>
<evidence type="ECO:0000256" key="4">
    <source>
        <dbReference type="SAM" id="MobiDB-lite"/>
    </source>
</evidence>
<dbReference type="InterPro" id="IPR050834">
    <property type="entry name" value="Glycosyltransf_2"/>
</dbReference>
<keyword evidence="3" id="KW-0808">Transferase</keyword>
<dbReference type="PANTHER" id="PTHR43685:SF5">
    <property type="entry name" value="GLYCOSYLTRANSFERASE EPSE-RELATED"/>
    <property type="match status" value="1"/>
</dbReference>
<evidence type="ECO:0000259" key="5">
    <source>
        <dbReference type="Pfam" id="PF00535"/>
    </source>
</evidence>
<evidence type="ECO:0000313" key="7">
    <source>
        <dbReference type="Proteomes" id="UP000319210"/>
    </source>
</evidence>